<dbReference type="Proteomes" id="UP000700596">
    <property type="component" value="Unassembled WGS sequence"/>
</dbReference>
<accession>A0A9P9EEA2</accession>
<feature type="compositionally biased region" description="Polar residues" evidence="1">
    <location>
        <begin position="309"/>
        <end position="319"/>
    </location>
</feature>
<protein>
    <submittedName>
        <fullName evidence="2">Uncharacterized protein</fullName>
    </submittedName>
</protein>
<feature type="region of interest" description="Disordered" evidence="1">
    <location>
        <begin position="343"/>
        <end position="373"/>
    </location>
</feature>
<evidence type="ECO:0000256" key="1">
    <source>
        <dbReference type="SAM" id="MobiDB-lite"/>
    </source>
</evidence>
<feature type="region of interest" description="Disordered" evidence="1">
    <location>
        <begin position="290"/>
        <end position="325"/>
    </location>
</feature>
<evidence type="ECO:0000313" key="3">
    <source>
        <dbReference type="Proteomes" id="UP000700596"/>
    </source>
</evidence>
<dbReference type="EMBL" id="JAGMWT010000002">
    <property type="protein sequence ID" value="KAH7135893.1"/>
    <property type="molecule type" value="Genomic_DNA"/>
</dbReference>
<keyword evidence="3" id="KW-1185">Reference proteome</keyword>
<reference evidence="2" key="1">
    <citation type="journal article" date="2021" name="Nat. Commun.">
        <title>Genetic determinants of endophytism in the Arabidopsis root mycobiome.</title>
        <authorList>
            <person name="Mesny F."/>
            <person name="Miyauchi S."/>
            <person name="Thiergart T."/>
            <person name="Pickel B."/>
            <person name="Atanasova L."/>
            <person name="Karlsson M."/>
            <person name="Huettel B."/>
            <person name="Barry K.W."/>
            <person name="Haridas S."/>
            <person name="Chen C."/>
            <person name="Bauer D."/>
            <person name="Andreopoulos W."/>
            <person name="Pangilinan J."/>
            <person name="LaButti K."/>
            <person name="Riley R."/>
            <person name="Lipzen A."/>
            <person name="Clum A."/>
            <person name="Drula E."/>
            <person name="Henrissat B."/>
            <person name="Kohler A."/>
            <person name="Grigoriev I.V."/>
            <person name="Martin F.M."/>
            <person name="Hacquard S."/>
        </authorList>
    </citation>
    <scope>NUCLEOTIDE SEQUENCE</scope>
    <source>
        <strain evidence="2">MPI-CAGE-CH-0243</strain>
    </source>
</reference>
<comment type="caution">
    <text evidence="2">The sequence shown here is derived from an EMBL/GenBank/DDBJ whole genome shotgun (WGS) entry which is preliminary data.</text>
</comment>
<name>A0A9P9EEA2_9PLEO</name>
<evidence type="ECO:0000313" key="2">
    <source>
        <dbReference type="EMBL" id="KAH7135893.1"/>
    </source>
</evidence>
<gene>
    <name evidence="2" type="ORF">B0J11DRAFT_611750</name>
</gene>
<dbReference type="AlphaFoldDB" id="A0A9P9EEA2"/>
<organism evidence="2 3">
    <name type="scientific">Dendryphion nanum</name>
    <dbReference type="NCBI Taxonomy" id="256645"/>
    <lineage>
        <taxon>Eukaryota</taxon>
        <taxon>Fungi</taxon>
        <taxon>Dikarya</taxon>
        <taxon>Ascomycota</taxon>
        <taxon>Pezizomycotina</taxon>
        <taxon>Dothideomycetes</taxon>
        <taxon>Pleosporomycetidae</taxon>
        <taxon>Pleosporales</taxon>
        <taxon>Torulaceae</taxon>
        <taxon>Dendryphion</taxon>
    </lineage>
</organism>
<sequence length="674" mass="75201">MPLDTVHMAAIQDSKPGSTHSDGDLPNDSIHVLALRFLDNVKAHFGEQSKTSTIIHGILGEFKRGKETKRNAYLVIRDQLEGVHQLQTDLDALLCHKDACYDVRDFLPEESSYTVPSPKDDTNVQPPQAVQLPFLEPQHHPQLPVAPQPSLFSDDRYIQYSIPLSFPQPTINPDFLYSRYVQDPPSFQQPDLRDFKGHSYEYVQSNLGAQNFEYFHQPAISPHGNQSANFHQQFPVYDVNGYSLPARPYSQPAVESQLHHLPTGEAWDQIHFEQQEIRGPTEVFQYYDHHTLPSSTNHPSTPPLEAHESSTLGASSSVLHTPDPVSFDQSLAETVSPNKYDSNAYTGAQLLDPGKEPVVHQGSPHLPVTPLPSQEDVSNLIRKRPSKEAKFVHSICGKKFTTRHAVKKHHWGIILNNIHTTTGCWSKNGKPNIDWDHHPSCKEQVQPKFRTRGNRQELQPNLVAKIAPATPATPTRISNSYELPTLHDLPNKVMESLYAPSSAQFPLQDEILLYYNSRLPNVTQNVGLNRSGFDALLTAVNVASEIDAPAPQARNDSIISNLDRVASHGLQQYNTDTIFHDITDQNSPKCVHTTWQSTSQGGQSVPAVGLGISNDNYGDRMAPLPFGFHVPGNNYVESDDLTRDLQPNSPTKVAMTTAYDLQPINSDQSPHQPQ</sequence>
<proteinExistence type="predicted"/>
<dbReference type="OrthoDB" id="3644322at2759"/>